<accession>A0AAP2RI18</accession>
<dbReference type="SUPFAM" id="SSF54637">
    <property type="entry name" value="Thioesterase/thiol ester dehydrase-isomerase"/>
    <property type="match status" value="1"/>
</dbReference>
<dbReference type="InterPro" id="IPR033120">
    <property type="entry name" value="HOTDOG_ACOT"/>
</dbReference>
<comment type="caution">
    <text evidence="5">The sequence shown here is derived from an EMBL/GenBank/DDBJ whole genome shotgun (WGS) entry which is preliminary data.</text>
</comment>
<dbReference type="EMBL" id="JAJNOR010000001">
    <property type="protein sequence ID" value="MCD2491703.1"/>
    <property type="molecule type" value="Genomic_DNA"/>
</dbReference>
<sequence length="157" mass="17894">MKEEKHMEDSMAEQVHLLFPTHLNGAGRLFGGQLLEWIDEVSGVVARRHSESNIITAAIDNLQFKQGAYAGDTVVLVGRITHVGNSSMEVRVDTYVESLDGMRRPINRAYIVMVALDEEEKPKRVPRLIVETPGQQAEWEGAEKRQRLRKRRRLEGF</sequence>
<dbReference type="InterPro" id="IPR029069">
    <property type="entry name" value="HotDog_dom_sf"/>
</dbReference>
<organism evidence="5 6">
    <name type="scientific">Lientehia hominis</name>
    <dbReference type="NCBI Taxonomy" id="2897778"/>
    <lineage>
        <taxon>Bacteria</taxon>
        <taxon>Bacillati</taxon>
        <taxon>Bacillota</taxon>
        <taxon>Clostridia</taxon>
        <taxon>Lachnospirales</taxon>
        <taxon>Lachnospiraceae</taxon>
        <taxon>Lientehia</taxon>
    </lineage>
</organism>
<dbReference type="CDD" id="cd03442">
    <property type="entry name" value="BFIT_BACH"/>
    <property type="match status" value="1"/>
</dbReference>
<dbReference type="GO" id="GO:0009062">
    <property type="term" value="P:fatty acid catabolic process"/>
    <property type="evidence" value="ECO:0007669"/>
    <property type="project" value="TreeGrafter"/>
</dbReference>
<dbReference type="InterPro" id="IPR040170">
    <property type="entry name" value="Cytosol_ACT"/>
</dbReference>
<dbReference type="PANTHER" id="PTHR11049:SF24">
    <property type="entry name" value="CYTOSOLIC ACYL COENZYME A THIOESTER HYDROLASE"/>
    <property type="match status" value="1"/>
</dbReference>
<dbReference type="RefSeq" id="WP_231061615.1">
    <property type="nucleotide sequence ID" value="NZ_JAJNOR010000001.1"/>
</dbReference>
<evidence type="ECO:0000259" key="4">
    <source>
        <dbReference type="PROSITE" id="PS51770"/>
    </source>
</evidence>
<protein>
    <submittedName>
        <fullName evidence="5">Acyl-CoA thioesterase</fullName>
    </submittedName>
</protein>
<dbReference type="GO" id="GO:0005829">
    <property type="term" value="C:cytosol"/>
    <property type="evidence" value="ECO:0007669"/>
    <property type="project" value="TreeGrafter"/>
</dbReference>
<proteinExistence type="inferred from homology"/>
<feature type="domain" description="HotDog ACOT-type" evidence="4">
    <location>
        <begin position="8"/>
        <end position="119"/>
    </location>
</feature>
<dbReference type="PANTHER" id="PTHR11049">
    <property type="entry name" value="ACYL COENZYME A THIOESTER HYDROLASE"/>
    <property type="match status" value="1"/>
</dbReference>
<evidence type="ECO:0000256" key="1">
    <source>
        <dbReference type="ARBA" id="ARBA00010458"/>
    </source>
</evidence>
<evidence type="ECO:0000256" key="3">
    <source>
        <dbReference type="PROSITE-ProRule" id="PRU01106"/>
    </source>
</evidence>
<dbReference type="AlphaFoldDB" id="A0AAP2RI18"/>
<dbReference type="InterPro" id="IPR006683">
    <property type="entry name" value="Thioestr_dom"/>
</dbReference>
<keyword evidence="6" id="KW-1185">Reference proteome</keyword>
<comment type="similarity">
    <text evidence="1">Belongs to the acyl coenzyme A hydrolase family.</text>
</comment>
<dbReference type="Gene3D" id="3.10.129.10">
    <property type="entry name" value="Hotdog Thioesterase"/>
    <property type="match status" value="1"/>
</dbReference>
<dbReference type="GO" id="GO:0052816">
    <property type="term" value="F:long-chain fatty acyl-CoA hydrolase activity"/>
    <property type="evidence" value="ECO:0007669"/>
    <property type="project" value="TreeGrafter"/>
</dbReference>
<evidence type="ECO:0000313" key="5">
    <source>
        <dbReference type="EMBL" id="MCD2491703.1"/>
    </source>
</evidence>
<dbReference type="PROSITE" id="PS51770">
    <property type="entry name" value="HOTDOG_ACOT"/>
    <property type="match status" value="1"/>
</dbReference>
<dbReference type="GO" id="GO:0006637">
    <property type="term" value="P:acyl-CoA metabolic process"/>
    <property type="evidence" value="ECO:0007669"/>
    <property type="project" value="TreeGrafter"/>
</dbReference>
<keyword evidence="2 3" id="KW-0378">Hydrolase</keyword>
<evidence type="ECO:0000313" key="6">
    <source>
        <dbReference type="Proteomes" id="UP001299265"/>
    </source>
</evidence>
<reference evidence="5 6" key="1">
    <citation type="submission" date="2021-11" db="EMBL/GenBank/DDBJ databases">
        <title>Lacrimispora sp. nov. NSJ-141 isolated from human feces.</title>
        <authorList>
            <person name="Abdugheni R."/>
        </authorList>
    </citation>
    <scope>NUCLEOTIDE SEQUENCE [LARGE SCALE GENOMIC DNA]</scope>
    <source>
        <strain evidence="5 6">NSJ-141</strain>
    </source>
</reference>
<gene>
    <name evidence="5" type="ORF">LQE92_03575</name>
</gene>
<evidence type="ECO:0000256" key="2">
    <source>
        <dbReference type="ARBA" id="ARBA00022801"/>
    </source>
</evidence>
<dbReference type="Pfam" id="PF03061">
    <property type="entry name" value="4HBT"/>
    <property type="match status" value="1"/>
</dbReference>
<name>A0AAP2RI18_9FIRM</name>
<dbReference type="Proteomes" id="UP001299265">
    <property type="component" value="Unassembled WGS sequence"/>
</dbReference>